<gene>
    <name evidence="2" type="ORF">WKW82_04305</name>
</gene>
<sequence>MAEAIMQITGLNDDTLQVGDALPAFETEPISRLSLALYCGASGDHNPIHVDTDFARAAGQKDVFAHGMLSMAYLARLLTNWVPQAAVREFGVRFVAITQVGDRIRCRATVVDKHTVDGERRARLVLETVDQNGQVKLAGDAVVALS</sequence>
<organism evidence="2 3">
    <name type="scientific">Variovorax rhizosphaerae</name>
    <dbReference type="NCBI Taxonomy" id="1836200"/>
    <lineage>
        <taxon>Bacteria</taxon>
        <taxon>Pseudomonadati</taxon>
        <taxon>Pseudomonadota</taxon>
        <taxon>Betaproteobacteria</taxon>
        <taxon>Burkholderiales</taxon>
        <taxon>Comamonadaceae</taxon>
        <taxon>Variovorax</taxon>
    </lineage>
</organism>
<dbReference type="Gene3D" id="3.10.129.10">
    <property type="entry name" value="Hotdog Thioesterase"/>
    <property type="match status" value="1"/>
</dbReference>
<dbReference type="CDD" id="cd03453">
    <property type="entry name" value="SAV4209_like"/>
    <property type="match status" value="1"/>
</dbReference>
<accession>A0ABU8WEA8</accession>
<proteinExistence type="predicted"/>
<dbReference type="InterPro" id="IPR002539">
    <property type="entry name" value="MaoC-like_dom"/>
</dbReference>
<reference evidence="2 3" key="1">
    <citation type="submission" date="2024-03" db="EMBL/GenBank/DDBJ databases">
        <title>Novel species of the genus Variovorax.</title>
        <authorList>
            <person name="Liu Q."/>
            <person name="Xin Y.-H."/>
        </authorList>
    </citation>
    <scope>NUCLEOTIDE SEQUENCE [LARGE SCALE GENOMIC DNA]</scope>
    <source>
        <strain evidence="2 3">KACC 18900</strain>
    </source>
</reference>
<keyword evidence="3" id="KW-1185">Reference proteome</keyword>
<dbReference type="PANTHER" id="PTHR43841:SF3">
    <property type="entry name" value="(3R)-HYDROXYACYL-ACP DEHYDRATASE SUBUNIT HADB"/>
    <property type="match status" value="1"/>
</dbReference>
<protein>
    <submittedName>
        <fullName evidence="2">MaoC family dehydratase</fullName>
    </submittedName>
</protein>
<evidence type="ECO:0000259" key="1">
    <source>
        <dbReference type="Pfam" id="PF01575"/>
    </source>
</evidence>
<dbReference type="Pfam" id="PF01575">
    <property type="entry name" value="MaoC_dehydratas"/>
    <property type="match status" value="1"/>
</dbReference>
<name>A0ABU8WEA8_9BURK</name>
<dbReference type="Proteomes" id="UP001385892">
    <property type="component" value="Unassembled WGS sequence"/>
</dbReference>
<dbReference type="EMBL" id="JBBKZT010000002">
    <property type="protein sequence ID" value="MEJ8845852.1"/>
    <property type="molecule type" value="Genomic_DNA"/>
</dbReference>
<evidence type="ECO:0000313" key="3">
    <source>
        <dbReference type="Proteomes" id="UP001385892"/>
    </source>
</evidence>
<comment type="caution">
    <text evidence="2">The sequence shown here is derived from an EMBL/GenBank/DDBJ whole genome shotgun (WGS) entry which is preliminary data.</text>
</comment>
<dbReference type="SUPFAM" id="SSF54637">
    <property type="entry name" value="Thioesterase/thiol ester dehydrase-isomerase"/>
    <property type="match status" value="1"/>
</dbReference>
<dbReference type="RefSeq" id="WP_340341017.1">
    <property type="nucleotide sequence ID" value="NZ_JBBKZT010000002.1"/>
</dbReference>
<dbReference type="InterPro" id="IPR029069">
    <property type="entry name" value="HotDog_dom_sf"/>
</dbReference>
<dbReference type="PANTHER" id="PTHR43841">
    <property type="entry name" value="3-HYDROXYACYL-THIOESTER DEHYDRATASE HTDX-RELATED"/>
    <property type="match status" value="1"/>
</dbReference>
<evidence type="ECO:0000313" key="2">
    <source>
        <dbReference type="EMBL" id="MEJ8845852.1"/>
    </source>
</evidence>
<feature type="domain" description="MaoC-like" evidence="1">
    <location>
        <begin position="26"/>
        <end position="120"/>
    </location>
</feature>